<reference evidence="2 3" key="1">
    <citation type="journal article" date="2017" name="Infect. Genet. Evol.">
        <title>Comparative genome analysis of fish pathogen Flavobacterium columnare reveals extensive sequence diversity within the species.</title>
        <authorList>
            <person name="Kayansamruaj P."/>
            <person name="Dong H.T."/>
            <person name="Hirono I."/>
            <person name="Kondo H."/>
            <person name="Senapin S."/>
            <person name="Rodkhum C."/>
        </authorList>
    </citation>
    <scope>NUCLEOTIDE SEQUENCE [LARGE SCALE GENOMIC DNA]</scope>
    <source>
        <strain evidence="2 3">1214</strain>
    </source>
</reference>
<comment type="caution">
    <text evidence="2">The sequence shown here is derived from an EMBL/GenBank/DDBJ whole genome shotgun (WGS) entry which is preliminary data.</text>
</comment>
<proteinExistence type="predicted"/>
<name>A0A246GA89_9FLAO</name>
<dbReference type="Proteomes" id="UP000198034">
    <property type="component" value="Unassembled WGS sequence"/>
</dbReference>
<dbReference type="InterPro" id="IPR046109">
    <property type="entry name" value="DUF6046"/>
</dbReference>
<accession>A0A246GA89</accession>
<evidence type="ECO:0000313" key="2">
    <source>
        <dbReference type="EMBL" id="OWP76840.1"/>
    </source>
</evidence>
<organism evidence="2 3">
    <name type="scientific">Flavobacterium columnare</name>
    <dbReference type="NCBI Taxonomy" id="996"/>
    <lineage>
        <taxon>Bacteria</taxon>
        <taxon>Pseudomonadati</taxon>
        <taxon>Bacteroidota</taxon>
        <taxon>Flavobacteriia</taxon>
        <taxon>Flavobacteriales</taxon>
        <taxon>Flavobacteriaceae</taxon>
        <taxon>Flavobacterium</taxon>
    </lineage>
</organism>
<gene>
    <name evidence="2" type="ORF">BWK62_08610</name>
</gene>
<dbReference type="AlphaFoldDB" id="A0A246GA89"/>
<protein>
    <recommendedName>
        <fullName evidence="1">DUF6046 domain-containing protein</fullName>
    </recommendedName>
</protein>
<dbReference type="Pfam" id="PF19512">
    <property type="entry name" value="DUF6046"/>
    <property type="match status" value="1"/>
</dbReference>
<dbReference type="EMBL" id="MTCY01000022">
    <property type="protein sequence ID" value="OWP76840.1"/>
    <property type="molecule type" value="Genomic_DNA"/>
</dbReference>
<feature type="domain" description="DUF6046" evidence="1">
    <location>
        <begin position="94"/>
        <end position="212"/>
    </location>
</feature>
<sequence length="216" mass="24534">MQVTSAYKKVFNDATEFPKNITIDLLSRYAAAFGMMAAGKAIEKVFIDKTGNKDYSFETFPLQESNVEYVKMVVPDLEPLEFSAILHGDKGSLFAPPMLIGFSQEKSLIETEVNDDDPVVIERWGTKPWDITMNGLLIDLENRIYPSDEIRRLNQNWKYNGVVKVIGKQFEERDIDSLYFKSISFTSVEGYQDTVQFTINASSIKAVNFTLLKPNS</sequence>
<evidence type="ECO:0000259" key="1">
    <source>
        <dbReference type="Pfam" id="PF19512"/>
    </source>
</evidence>
<evidence type="ECO:0000313" key="3">
    <source>
        <dbReference type="Proteomes" id="UP000198034"/>
    </source>
</evidence>